<gene>
    <name evidence="2" type="ORF">FW778_11805</name>
</gene>
<sequence>MKPIIPRLSRYTTLFFFPLLLVVRWRGKLYILLVLGMLILAGCFKKFYSTGTTTSADSTTIEKLKNANKYFIIHYQDSLLALSNVSINNNAIEGKSGPLLKEHTTRLYPESNEALPLKNKNEASLLSEVHLYVNYKKSASTEYPAVKIPFSDIYRMDVYEFNKKKTNSSIVLSIVGIAAGVALVVVVLAAGSGGGGVSSPPPSSTTNGECGCPQVYVEQKGNFDFQNGIFSGAVYANLERIDYLPLGDLQPENSDIRLRISGHDNEIQFLNSAQLIGVYHRPGSQITVDGNGKFYAISHPELPEAVTVPDGRDLKETLSRADGNTFAFNTYNPKEEFSKAYLTFKKPLENGKARLLIRAKNSNWAAAINDEYTLLFGEKYSRHRDYWENTSAEKMKAFLLKHGLPIKVYVENEGKWDYAGYFPLSGTEGYRDMVMEIKLPENKSTHFRIKLETVYRFWDLDYAAIDYSPAESLKTFTMDPSSAYNIQRGDQKEQVAKIDKNYAVLNNDESIGLGFQVPEKLENNTISYFLASSGYYHMQKTYPVKANVSRLKEFKKPGEFDRFSREKYQEMEQWQSLAAHMNEASN</sequence>
<comment type="caution">
    <text evidence="2">The sequence shown here is derived from an EMBL/GenBank/DDBJ whole genome shotgun (WGS) entry which is preliminary data.</text>
</comment>
<dbReference type="Proteomes" id="UP000326903">
    <property type="component" value="Unassembled WGS sequence"/>
</dbReference>
<protein>
    <submittedName>
        <fullName evidence="2">Uncharacterized protein</fullName>
    </submittedName>
</protein>
<keyword evidence="1" id="KW-0812">Transmembrane</keyword>
<keyword evidence="3" id="KW-1185">Reference proteome</keyword>
<proteinExistence type="predicted"/>
<evidence type="ECO:0000313" key="2">
    <source>
        <dbReference type="EMBL" id="KAA9039496.1"/>
    </source>
</evidence>
<keyword evidence="1" id="KW-1133">Transmembrane helix</keyword>
<organism evidence="2 3">
    <name type="scientific">Ginsengibacter hankyongi</name>
    <dbReference type="NCBI Taxonomy" id="2607284"/>
    <lineage>
        <taxon>Bacteria</taxon>
        <taxon>Pseudomonadati</taxon>
        <taxon>Bacteroidota</taxon>
        <taxon>Chitinophagia</taxon>
        <taxon>Chitinophagales</taxon>
        <taxon>Chitinophagaceae</taxon>
        <taxon>Ginsengibacter</taxon>
    </lineage>
</organism>
<feature type="transmembrane region" description="Helical" evidence="1">
    <location>
        <begin position="29"/>
        <end position="48"/>
    </location>
</feature>
<keyword evidence="1" id="KW-0472">Membrane</keyword>
<evidence type="ECO:0000256" key="1">
    <source>
        <dbReference type="SAM" id="Phobius"/>
    </source>
</evidence>
<accession>A0A5J5IHU9</accession>
<feature type="transmembrane region" description="Helical" evidence="1">
    <location>
        <begin position="170"/>
        <end position="191"/>
    </location>
</feature>
<dbReference type="EMBL" id="VYQF01000002">
    <property type="protein sequence ID" value="KAA9039496.1"/>
    <property type="molecule type" value="Genomic_DNA"/>
</dbReference>
<name>A0A5J5IHU9_9BACT</name>
<evidence type="ECO:0000313" key="3">
    <source>
        <dbReference type="Proteomes" id="UP000326903"/>
    </source>
</evidence>
<reference evidence="2 3" key="1">
    <citation type="submission" date="2019-09" db="EMBL/GenBank/DDBJ databases">
        <title>Draft genome sequence of Ginsengibacter sp. BR5-29.</title>
        <authorList>
            <person name="Im W.-T."/>
        </authorList>
    </citation>
    <scope>NUCLEOTIDE SEQUENCE [LARGE SCALE GENOMIC DNA]</scope>
    <source>
        <strain evidence="2 3">BR5-29</strain>
    </source>
</reference>
<dbReference type="RefSeq" id="WP_150414907.1">
    <property type="nucleotide sequence ID" value="NZ_VYQF01000002.1"/>
</dbReference>
<dbReference type="AlphaFoldDB" id="A0A5J5IHU9"/>